<accession>X1UHX7</accession>
<dbReference type="EMBL" id="BARW01040278">
    <property type="protein sequence ID" value="GAJ17058.1"/>
    <property type="molecule type" value="Genomic_DNA"/>
</dbReference>
<proteinExistence type="predicted"/>
<dbReference type="AlphaFoldDB" id="X1UHX7"/>
<gene>
    <name evidence="1" type="ORF">S12H4_60947</name>
</gene>
<feature type="non-terminal residue" evidence="1">
    <location>
        <position position="126"/>
    </location>
</feature>
<comment type="caution">
    <text evidence="1">The sequence shown here is derived from an EMBL/GenBank/DDBJ whole genome shotgun (WGS) entry which is preliminary data.</text>
</comment>
<sequence length="126" mass="14505">GRKLPAPEQMAKRIHNFKLVKTCERGKSRKRLIYTRKVVWYRVSQKPVLLVISRDPTGKEKDDFFFTTDLSLTAAEVISGFAGRWSIEDTFKNTKQFIGGQEPQTWKGKGPERAAALSLWLYSAIW</sequence>
<organism evidence="1">
    <name type="scientific">marine sediment metagenome</name>
    <dbReference type="NCBI Taxonomy" id="412755"/>
    <lineage>
        <taxon>unclassified sequences</taxon>
        <taxon>metagenomes</taxon>
        <taxon>ecological metagenomes</taxon>
    </lineage>
</organism>
<dbReference type="SUPFAM" id="SSF53098">
    <property type="entry name" value="Ribonuclease H-like"/>
    <property type="match status" value="1"/>
</dbReference>
<feature type="non-terminal residue" evidence="1">
    <location>
        <position position="1"/>
    </location>
</feature>
<reference evidence="1" key="1">
    <citation type="journal article" date="2014" name="Front. Microbiol.">
        <title>High frequency of phylogenetically diverse reductive dehalogenase-homologous genes in deep subseafloor sedimentary metagenomes.</title>
        <authorList>
            <person name="Kawai M."/>
            <person name="Futagami T."/>
            <person name="Toyoda A."/>
            <person name="Takaki Y."/>
            <person name="Nishi S."/>
            <person name="Hori S."/>
            <person name="Arai W."/>
            <person name="Tsubouchi T."/>
            <person name="Morono Y."/>
            <person name="Uchiyama I."/>
            <person name="Ito T."/>
            <person name="Fujiyama A."/>
            <person name="Inagaki F."/>
            <person name="Takami H."/>
        </authorList>
    </citation>
    <scope>NUCLEOTIDE SEQUENCE</scope>
    <source>
        <strain evidence="1">Expedition CK06-06</strain>
    </source>
</reference>
<name>X1UHX7_9ZZZZ</name>
<protein>
    <recommendedName>
        <fullName evidence="2">Transposase IS4-like domain-containing protein</fullName>
    </recommendedName>
</protein>
<evidence type="ECO:0000313" key="1">
    <source>
        <dbReference type="EMBL" id="GAJ17058.1"/>
    </source>
</evidence>
<evidence type="ECO:0008006" key="2">
    <source>
        <dbReference type="Google" id="ProtNLM"/>
    </source>
</evidence>
<dbReference type="InterPro" id="IPR012337">
    <property type="entry name" value="RNaseH-like_sf"/>
</dbReference>